<name>Q46S34_CUPPJ</name>
<dbReference type="STRING" id="264198.Reut_B4701"/>
<reference evidence="1" key="1">
    <citation type="submission" date="2005-08" db="EMBL/GenBank/DDBJ databases">
        <title>Complete sequence of chromosome 2 of Ralstonia eutropha JMP134.</title>
        <authorList>
            <person name="Copeland A."/>
            <person name="Lucas S."/>
            <person name="Lapidus A."/>
            <person name="Barry K."/>
            <person name="Detter J.C."/>
            <person name="Glavina T."/>
            <person name="Hammon N."/>
            <person name="Israni S."/>
            <person name="Pitluck S."/>
            <person name="Goltsman E."/>
            <person name="Martinez M."/>
            <person name="Schmutz J."/>
            <person name="Larimer F."/>
            <person name="Land M."/>
            <person name="Lykidis A."/>
            <person name="Richardson P."/>
        </authorList>
    </citation>
    <scope>NUCLEOTIDE SEQUENCE [LARGE SCALE GENOMIC DNA]</scope>
    <source>
        <strain evidence="1">JMP134</strain>
    </source>
</reference>
<proteinExistence type="predicted"/>
<dbReference type="OrthoDB" id="8592386at2"/>
<accession>Q46S34</accession>
<sequence length="96" mass="10776">MKRRSCGEGRGRPIGTAFRILQARRLVLRSAQMKKPIYYTCQNQSCGTRWESTEVVVVNEGQGPLFRCPICGARNVLAAREEGGVTVYRQRRTTGS</sequence>
<protein>
    <submittedName>
        <fullName evidence="1">Uncharacterized protein</fullName>
    </submittedName>
</protein>
<organism evidence="1">
    <name type="scientific">Cupriavidus pinatubonensis (strain JMP 134 / LMG 1197)</name>
    <name type="common">Cupriavidus necator (strain JMP 134)</name>
    <dbReference type="NCBI Taxonomy" id="264198"/>
    <lineage>
        <taxon>Bacteria</taxon>
        <taxon>Pseudomonadati</taxon>
        <taxon>Pseudomonadota</taxon>
        <taxon>Betaproteobacteria</taxon>
        <taxon>Burkholderiales</taxon>
        <taxon>Burkholderiaceae</taxon>
        <taxon>Cupriavidus</taxon>
    </lineage>
</organism>
<dbReference type="EMBL" id="CP000091">
    <property type="protein sequence ID" value="AAZ64050.1"/>
    <property type="molecule type" value="Genomic_DNA"/>
</dbReference>
<gene>
    <name evidence="1" type="ordered locus">Reut_B4701</name>
</gene>
<dbReference type="KEGG" id="reu:Reut_B4701"/>
<dbReference type="eggNOG" id="COG1326">
    <property type="taxonomic scope" value="Bacteria"/>
</dbReference>
<dbReference type="HOGENOM" id="CLU_2492623_0_0_4"/>
<dbReference type="AlphaFoldDB" id="Q46S34"/>
<evidence type="ECO:0000313" key="1">
    <source>
        <dbReference type="EMBL" id="AAZ64050.1"/>
    </source>
</evidence>